<evidence type="ECO:0000256" key="5">
    <source>
        <dbReference type="ARBA" id="ARBA00022989"/>
    </source>
</evidence>
<organism evidence="8 9">
    <name type="scientific">Georgenia thermotolerans</name>
    <dbReference type="NCBI Taxonomy" id="527326"/>
    <lineage>
        <taxon>Bacteria</taxon>
        <taxon>Bacillati</taxon>
        <taxon>Actinomycetota</taxon>
        <taxon>Actinomycetes</taxon>
        <taxon>Micrococcales</taxon>
        <taxon>Bogoriellaceae</taxon>
        <taxon>Georgenia</taxon>
    </lineage>
</organism>
<dbReference type="PANTHER" id="PTHR33884">
    <property type="entry name" value="UPF0410 PROTEIN YMGE"/>
    <property type="match status" value="1"/>
</dbReference>
<feature type="transmembrane region" description="Helical" evidence="7">
    <location>
        <begin position="61"/>
        <end position="81"/>
    </location>
</feature>
<feature type="transmembrane region" description="Helical" evidence="7">
    <location>
        <begin position="29"/>
        <end position="49"/>
    </location>
</feature>
<evidence type="ECO:0000256" key="4">
    <source>
        <dbReference type="ARBA" id="ARBA00022692"/>
    </source>
</evidence>
<evidence type="ECO:0000313" key="8">
    <source>
        <dbReference type="EMBL" id="KAE8763132.1"/>
    </source>
</evidence>
<keyword evidence="6 7" id="KW-0472">Membrane</keyword>
<keyword evidence="3" id="KW-1003">Cell membrane</keyword>
<evidence type="ECO:0000256" key="6">
    <source>
        <dbReference type="ARBA" id="ARBA00023136"/>
    </source>
</evidence>
<keyword evidence="5 7" id="KW-1133">Transmembrane helix</keyword>
<sequence>MGELIGLIIFGAVIGALARLVMKGDQNIGIIWTIVLGALGALVGYWLAGLLGVGQTNGIDWIRWIISIVAAVVFISIYIGIRGGGRKRGIMH</sequence>
<reference evidence="8 9" key="1">
    <citation type="submission" date="2019-10" db="EMBL/GenBank/DDBJ databases">
        <title>Georgenia wutianyii sp. nov. and Georgenia yuyongxinii sp. nov. isolated from plateau pika (Ochotona curzoniae) in the Qinghai-Tibet plateau of China.</title>
        <authorList>
            <person name="Tian Z."/>
        </authorList>
    </citation>
    <scope>NUCLEOTIDE SEQUENCE [LARGE SCALE GENOMIC DNA]</scope>
    <source>
        <strain evidence="8 9">DSM 21501</strain>
    </source>
</reference>
<dbReference type="Pfam" id="PF04226">
    <property type="entry name" value="Transgly_assoc"/>
    <property type="match status" value="1"/>
</dbReference>
<comment type="similarity">
    <text evidence="2">Belongs to the UPF0410 family.</text>
</comment>
<evidence type="ECO:0000256" key="3">
    <source>
        <dbReference type="ARBA" id="ARBA00022475"/>
    </source>
</evidence>
<dbReference type="InterPro" id="IPR007341">
    <property type="entry name" value="Transgly_assoc"/>
</dbReference>
<keyword evidence="4 7" id="KW-0812">Transmembrane</keyword>
<dbReference type="EMBL" id="WHJE01000093">
    <property type="protein sequence ID" value="KAE8763132.1"/>
    <property type="molecule type" value="Genomic_DNA"/>
</dbReference>
<dbReference type="GO" id="GO:0005886">
    <property type="term" value="C:plasma membrane"/>
    <property type="evidence" value="ECO:0007669"/>
    <property type="project" value="UniProtKB-SubCell"/>
</dbReference>
<dbReference type="OrthoDB" id="5197368at2"/>
<evidence type="ECO:0000256" key="1">
    <source>
        <dbReference type="ARBA" id="ARBA00004651"/>
    </source>
</evidence>
<dbReference type="PANTHER" id="PTHR33884:SF3">
    <property type="entry name" value="UPF0410 PROTEIN YMGE"/>
    <property type="match status" value="1"/>
</dbReference>
<gene>
    <name evidence="8" type="ORF">GB883_15840</name>
</gene>
<evidence type="ECO:0000256" key="7">
    <source>
        <dbReference type="SAM" id="Phobius"/>
    </source>
</evidence>
<dbReference type="Proteomes" id="UP000451860">
    <property type="component" value="Unassembled WGS sequence"/>
</dbReference>
<accession>A0A7J5UL90</accession>
<protein>
    <submittedName>
        <fullName evidence="8">GlsB/YeaQ/YmgE family stress response membrane protein</fullName>
    </submittedName>
</protein>
<dbReference type="AlphaFoldDB" id="A0A7J5UL90"/>
<evidence type="ECO:0000313" key="9">
    <source>
        <dbReference type="Proteomes" id="UP000451860"/>
    </source>
</evidence>
<feature type="transmembrane region" description="Helical" evidence="7">
    <location>
        <begin position="6"/>
        <end position="22"/>
    </location>
</feature>
<name>A0A7J5UL90_9MICO</name>
<keyword evidence="9" id="KW-1185">Reference proteome</keyword>
<evidence type="ECO:0000256" key="2">
    <source>
        <dbReference type="ARBA" id="ARBA00011006"/>
    </source>
</evidence>
<comment type="subcellular location">
    <subcellularLocation>
        <location evidence="1">Cell membrane</location>
        <topology evidence="1">Multi-pass membrane protein</topology>
    </subcellularLocation>
</comment>
<comment type="caution">
    <text evidence="8">The sequence shown here is derived from an EMBL/GenBank/DDBJ whole genome shotgun (WGS) entry which is preliminary data.</text>
</comment>
<proteinExistence type="inferred from homology"/>